<dbReference type="EMBL" id="MVBM01000004">
    <property type="protein sequence ID" value="OOK73878.1"/>
    <property type="molecule type" value="Genomic_DNA"/>
</dbReference>
<keyword evidence="2" id="KW-0456">Lyase</keyword>
<dbReference type="Proteomes" id="UP000189229">
    <property type="component" value="Unassembled WGS sequence"/>
</dbReference>
<sequence length="85" mass="9753">MRGFKERGTTTTPFDMVMLNDLDRFHLVMDVIDRVDGLASRAAVLRQRMADARLSARLYTREHGADDPRIAGWAWESSERNERSG</sequence>
<dbReference type="GO" id="GO:0016832">
    <property type="term" value="F:aldehyde-lyase activity"/>
    <property type="evidence" value="ECO:0007669"/>
    <property type="project" value="InterPro"/>
</dbReference>
<feature type="domain" description="Xylulose 5-phosphate/Fructose 6-phosphate phosphoketolase C-terminal" evidence="3">
    <location>
        <begin position="1"/>
        <end position="75"/>
    </location>
</feature>
<evidence type="ECO:0000259" key="3">
    <source>
        <dbReference type="Pfam" id="PF09363"/>
    </source>
</evidence>
<dbReference type="InterPro" id="IPR005593">
    <property type="entry name" value="Xul5P/Fru6P_PKetolase"/>
</dbReference>
<evidence type="ECO:0000313" key="5">
    <source>
        <dbReference type="Proteomes" id="UP000189229"/>
    </source>
</evidence>
<dbReference type="Gene3D" id="3.40.50.920">
    <property type="match status" value="1"/>
</dbReference>
<protein>
    <submittedName>
        <fullName evidence="4">XFP C-terminal domain protein</fullName>
    </submittedName>
</protein>
<evidence type="ECO:0000256" key="1">
    <source>
        <dbReference type="ARBA" id="ARBA00005623"/>
    </source>
</evidence>
<comment type="caution">
    <text evidence="4">The sequence shown here is derived from an EMBL/GenBank/DDBJ whole genome shotgun (WGS) entry which is preliminary data.</text>
</comment>
<dbReference type="InterPro" id="IPR009014">
    <property type="entry name" value="Transketo_C/PFOR_II"/>
</dbReference>
<organism evidence="4 5">
    <name type="scientific">Mycobacterium kansasii</name>
    <dbReference type="NCBI Taxonomy" id="1768"/>
    <lineage>
        <taxon>Bacteria</taxon>
        <taxon>Bacillati</taxon>
        <taxon>Actinomycetota</taxon>
        <taxon>Actinomycetes</taxon>
        <taxon>Mycobacteriales</taxon>
        <taxon>Mycobacteriaceae</taxon>
        <taxon>Mycobacterium</taxon>
    </lineage>
</organism>
<dbReference type="PANTHER" id="PTHR31273">
    <property type="entry name" value="PHOSPHOKETOLASE-RELATED"/>
    <property type="match status" value="1"/>
</dbReference>
<dbReference type="InterPro" id="IPR018969">
    <property type="entry name" value="Xul5P/Fru6P_PKetolase_C"/>
</dbReference>
<accession>A0A1V3X440</accession>
<gene>
    <name evidence="4" type="ORF">BZL30_4931</name>
</gene>
<dbReference type="PANTHER" id="PTHR31273:SF0">
    <property type="entry name" value="PHOSPHOKETOLASE-RELATED"/>
    <property type="match status" value="1"/>
</dbReference>
<name>A0A1V3X440_MYCKA</name>
<reference evidence="4 5" key="1">
    <citation type="submission" date="2017-02" db="EMBL/GenBank/DDBJ databases">
        <title>Complete genome sequences of Mycobacterium kansasii strains isolated from rhesus macaques.</title>
        <authorList>
            <person name="Panda A."/>
            <person name="Nagaraj S."/>
            <person name="Zhao X."/>
            <person name="Tettelin H."/>
            <person name="Detolla L.J."/>
        </authorList>
    </citation>
    <scope>NUCLEOTIDE SEQUENCE [LARGE SCALE GENOMIC DNA]</scope>
    <source>
        <strain evidence="4 5">11-3813</strain>
    </source>
</reference>
<proteinExistence type="inferred from homology"/>
<evidence type="ECO:0000313" key="4">
    <source>
        <dbReference type="EMBL" id="OOK73878.1"/>
    </source>
</evidence>
<dbReference type="Pfam" id="PF09363">
    <property type="entry name" value="XFP_C"/>
    <property type="match status" value="1"/>
</dbReference>
<evidence type="ECO:0000256" key="2">
    <source>
        <dbReference type="ARBA" id="ARBA00023239"/>
    </source>
</evidence>
<dbReference type="GO" id="GO:0005975">
    <property type="term" value="P:carbohydrate metabolic process"/>
    <property type="evidence" value="ECO:0007669"/>
    <property type="project" value="InterPro"/>
</dbReference>
<comment type="similarity">
    <text evidence="1">Belongs to the XFP family.</text>
</comment>
<dbReference type="AlphaFoldDB" id="A0A1V3X440"/>